<dbReference type="GO" id="GO:0016787">
    <property type="term" value="F:hydrolase activity"/>
    <property type="evidence" value="ECO:0007669"/>
    <property type="project" value="UniProtKB-KW"/>
</dbReference>
<keyword evidence="2" id="KW-0378">Hydrolase</keyword>
<evidence type="ECO:0000313" key="2">
    <source>
        <dbReference type="EMBL" id="AWM15286.1"/>
    </source>
</evidence>
<gene>
    <name evidence="2" type="ORF">DI487_06065</name>
</gene>
<proteinExistence type="predicted"/>
<dbReference type="InterPro" id="IPR050266">
    <property type="entry name" value="AB_hydrolase_sf"/>
</dbReference>
<dbReference type="Gene3D" id="3.40.50.1820">
    <property type="entry name" value="alpha/beta hydrolase"/>
    <property type="match status" value="1"/>
</dbReference>
<dbReference type="InterPro" id="IPR000073">
    <property type="entry name" value="AB_hydrolase_1"/>
</dbReference>
<dbReference type="InterPro" id="IPR029058">
    <property type="entry name" value="AB_hydrolase_fold"/>
</dbReference>
<dbReference type="RefSeq" id="WP_109570623.1">
    <property type="nucleotide sequence ID" value="NZ_CP029463.1"/>
</dbReference>
<dbReference type="SUPFAM" id="SSF53474">
    <property type="entry name" value="alpha/beta-Hydrolases"/>
    <property type="match status" value="1"/>
</dbReference>
<accession>A0A2U8QZG6</accession>
<dbReference type="Proteomes" id="UP000245429">
    <property type="component" value="Chromosome"/>
</dbReference>
<reference evidence="2 3" key="1">
    <citation type="submission" date="2018-05" db="EMBL/GenBank/DDBJ databases">
        <title>Flavobacterium sp. MEBiC07310.</title>
        <authorList>
            <person name="Baek K."/>
        </authorList>
    </citation>
    <scope>NUCLEOTIDE SEQUENCE [LARGE SCALE GENOMIC DNA]</scope>
    <source>
        <strain evidence="2 3">MEBiC07310</strain>
    </source>
</reference>
<feature type="domain" description="AB hydrolase-1" evidence="1">
    <location>
        <begin position="20"/>
        <end position="245"/>
    </location>
</feature>
<dbReference type="KEGG" id="fse:DI487_06065"/>
<dbReference type="OrthoDB" id="252464at2"/>
<organism evidence="2 3">
    <name type="scientific">Flavobacterium sediminis</name>
    <dbReference type="NCBI Taxonomy" id="2201181"/>
    <lineage>
        <taxon>Bacteria</taxon>
        <taxon>Pseudomonadati</taxon>
        <taxon>Bacteroidota</taxon>
        <taxon>Flavobacteriia</taxon>
        <taxon>Flavobacteriales</taxon>
        <taxon>Flavobacteriaceae</taxon>
        <taxon>Flavobacterium</taxon>
    </lineage>
</organism>
<dbReference type="PRINTS" id="PR00111">
    <property type="entry name" value="ABHYDROLASE"/>
</dbReference>
<name>A0A2U8QZG6_9FLAO</name>
<dbReference type="AlphaFoldDB" id="A0A2U8QZG6"/>
<dbReference type="EMBL" id="CP029463">
    <property type="protein sequence ID" value="AWM15286.1"/>
    <property type="molecule type" value="Genomic_DNA"/>
</dbReference>
<dbReference type="PANTHER" id="PTHR43798">
    <property type="entry name" value="MONOACYLGLYCEROL LIPASE"/>
    <property type="match status" value="1"/>
</dbReference>
<evidence type="ECO:0000313" key="3">
    <source>
        <dbReference type="Proteomes" id="UP000245429"/>
    </source>
</evidence>
<dbReference type="Pfam" id="PF00561">
    <property type="entry name" value="Abhydrolase_1"/>
    <property type="match status" value="1"/>
</dbReference>
<sequence length="262" mass="29408">MKKTHYKNASIAYSDKGSGNAVVLLHGFLENQKMWRHLEPLLKEQYRVINIDLLGHGQSDSLGYVHAMEDMADVVFHVLLESGIKEAVFIGHSMGGYAALAIAELYPEAVKGIVLLNSTSKEDSEIKKKNRDRAIKVFKKNHIAAINMAITNLFSEENQTTMQAEIEQVKKDAINTPLQGIIATQEGIKNRKDREFILHQSDFPKLLILGNNDPVLNYEESLKQAEGTNTKVVSLHGGHMSHLENKKETTHEILSFLKTCFN</sequence>
<protein>
    <submittedName>
        <fullName evidence="2">Alpha/beta hydrolase</fullName>
    </submittedName>
</protein>
<keyword evidence="3" id="KW-1185">Reference proteome</keyword>
<evidence type="ECO:0000259" key="1">
    <source>
        <dbReference type="Pfam" id="PF00561"/>
    </source>
</evidence>